<evidence type="ECO:0000256" key="1">
    <source>
        <dbReference type="SAM" id="SignalP"/>
    </source>
</evidence>
<evidence type="ECO:0000313" key="3">
    <source>
        <dbReference type="Proteomes" id="UP000323567"/>
    </source>
</evidence>
<keyword evidence="1" id="KW-0732">Signal</keyword>
<feature type="signal peptide" evidence="1">
    <location>
        <begin position="1"/>
        <end position="18"/>
    </location>
</feature>
<accession>A0A5B3GDR6</accession>
<evidence type="ECO:0008006" key="4">
    <source>
        <dbReference type="Google" id="ProtNLM"/>
    </source>
</evidence>
<proteinExistence type="predicted"/>
<name>A0A5B3GDR6_9BACT</name>
<dbReference type="RefSeq" id="WP_149887003.1">
    <property type="nucleotide sequence ID" value="NZ_CATXTW010000021.1"/>
</dbReference>
<evidence type="ECO:0000313" key="2">
    <source>
        <dbReference type="EMBL" id="KAA2371768.1"/>
    </source>
</evidence>
<organism evidence="2 3">
    <name type="scientific">Alistipes shahii</name>
    <dbReference type="NCBI Taxonomy" id="328814"/>
    <lineage>
        <taxon>Bacteria</taxon>
        <taxon>Pseudomonadati</taxon>
        <taxon>Bacteroidota</taxon>
        <taxon>Bacteroidia</taxon>
        <taxon>Bacteroidales</taxon>
        <taxon>Rikenellaceae</taxon>
        <taxon>Alistipes</taxon>
    </lineage>
</organism>
<feature type="chain" id="PRO_5022812189" description="DUF4136 domain-containing protein" evidence="1">
    <location>
        <begin position="19"/>
        <end position="139"/>
    </location>
</feature>
<dbReference type="EMBL" id="VVXK01000002">
    <property type="protein sequence ID" value="KAA2371768.1"/>
    <property type="molecule type" value="Genomic_DNA"/>
</dbReference>
<dbReference type="AlphaFoldDB" id="A0A5B3GDR6"/>
<comment type="caution">
    <text evidence="2">The sequence shown here is derived from an EMBL/GenBank/DDBJ whole genome shotgun (WGS) entry which is preliminary data.</text>
</comment>
<dbReference type="Proteomes" id="UP000323567">
    <property type="component" value="Unassembled WGS sequence"/>
</dbReference>
<sequence>MKKLLLLLAAACCIASCAEIRTSYIGKAYPTTGTAPELYFDWKDVPSDYETMGSIKATPFGKTLEEAQALIEQIGREKGADAIVFEGVVSETSAPTYTTTEKIEKNDDGSKTRTATTSQSVFTTNRLLATFIKYKTQTN</sequence>
<protein>
    <recommendedName>
        <fullName evidence="4">DUF4136 domain-containing protein</fullName>
    </recommendedName>
</protein>
<gene>
    <name evidence="2" type="ORF">F2Y13_02990</name>
</gene>
<reference evidence="2 3" key="1">
    <citation type="journal article" date="2019" name="Nat. Med.">
        <title>A library of human gut bacterial isolates paired with longitudinal multiomics data enables mechanistic microbiome research.</title>
        <authorList>
            <person name="Poyet M."/>
            <person name="Groussin M."/>
            <person name="Gibbons S.M."/>
            <person name="Avila-Pacheco J."/>
            <person name="Jiang X."/>
            <person name="Kearney S.M."/>
            <person name="Perrotta A.R."/>
            <person name="Berdy B."/>
            <person name="Zhao S."/>
            <person name="Lieberman T.D."/>
            <person name="Swanson P.K."/>
            <person name="Smith M."/>
            <person name="Roesemann S."/>
            <person name="Alexander J.E."/>
            <person name="Rich S.A."/>
            <person name="Livny J."/>
            <person name="Vlamakis H."/>
            <person name="Clish C."/>
            <person name="Bullock K."/>
            <person name="Deik A."/>
            <person name="Scott J."/>
            <person name="Pierce K.A."/>
            <person name="Xavier R.J."/>
            <person name="Alm E.J."/>
        </authorList>
    </citation>
    <scope>NUCLEOTIDE SEQUENCE [LARGE SCALE GENOMIC DNA]</scope>
    <source>
        <strain evidence="2 3">BIOML-A2</strain>
    </source>
</reference>